<sequence length="359" mass="38818">MRTNHFTAFLVIALVVSCGGGSDSSDDSAAAASACCKPAAQAAQAATGTQPAELDGLFTWAQARFPSLFPGNPGTASGPEYDLRYYPSSQLALATRNGGVYVMGTVTNNQPIFVGWRSSFPPMSPMWYRPVFYDADSSVSGFTVIRDANTLRTFWRQLAPSAPPDINFSDDMLVALMGRNSRGCGAAVDRVEIVGGVMRVSYVDGGANLCPNGFYSPAQVVAVPRFEGRVEFVRVTEVDWQQILRNPTGTWGPEFRTMVISDTKQWEAVWAERHAAYAPMPPVPSIDFARRMVVTVHLGQASWSCSAPAIPKIVESESALTVYYRESPPMGGGCPGVYVDRTVFATIPRTTKPVRFVAA</sequence>
<protein>
    <submittedName>
        <fullName evidence="1">Uncharacterized protein</fullName>
    </submittedName>
</protein>
<keyword evidence="2" id="KW-1185">Reference proteome</keyword>
<dbReference type="AlphaFoldDB" id="A0A923S8H4"/>
<name>A0A923S8H4_9BURK</name>
<dbReference type="Proteomes" id="UP000596827">
    <property type="component" value="Unassembled WGS sequence"/>
</dbReference>
<evidence type="ECO:0000313" key="2">
    <source>
        <dbReference type="Proteomes" id="UP000596827"/>
    </source>
</evidence>
<gene>
    <name evidence="1" type="ORF">H8R02_26775</name>
</gene>
<reference evidence="1" key="1">
    <citation type="submission" date="2020-08" db="EMBL/GenBank/DDBJ databases">
        <title>Ramlibacter sp. GTP1 16S ribosomal RNA gene genome sequencing and assembly.</title>
        <authorList>
            <person name="Kang M."/>
        </authorList>
    </citation>
    <scope>NUCLEOTIDE SEQUENCE</scope>
    <source>
        <strain evidence="1">GTP1</strain>
    </source>
</reference>
<comment type="caution">
    <text evidence="1">The sequence shown here is derived from an EMBL/GenBank/DDBJ whole genome shotgun (WGS) entry which is preliminary data.</text>
</comment>
<evidence type="ECO:0000313" key="1">
    <source>
        <dbReference type="EMBL" id="MBC5768097.1"/>
    </source>
</evidence>
<accession>A0A923S8H4</accession>
<dbReference type="RefSeq" id="WP_187084580.1">
    <property type="nucleotide sequence ID" value="NZ_JACORU010000014.1"/>
</dbReference>
<dbReference type="PROSITE" id="PS51257">
    <property type="entry name" value="PROKAR_LIPOPROTEIN"/>
    <property type="match status" value="1"/>
</dbReference>
<proteinExistence type="predicted"/>
<dbReference type="EMBL" id="JACORU010000014">
    <property type="protein sequence ID" value="MBC5768097.1"/>
    <property type="molecule type" value="Genomic_DNA"/>
</dbReference>
<organism evidence="1 2">
    <name type="scientific">Ramlibacter albus</name>
    <dbReference type="NCBI Taxonomy" id="2079448"/>
    <lineage>
        <taxon>Bacteria</taxon>
        <taxon>Pseudomonadati</taxon>
        <taxon>Pseudomonadota</taxon>
        <taxon>Betaproteobacteria</taxon>
        <taxon>Burkholderiales</taxon>
        <taxon>Comamonadaceae</taxon>
        <taxon>Ramlibacter</taxon>
    </lineage>
</organism>